<keyword evidence="2" id="KW-1185">Reference proteome</keyword>
<comment type="caution">
    <text evidence="1">The sequence shown here is derived from an EMBL/GenBank/DDBJ whole genome shotgun (WGS) entry which is preliminary data.</text>
</comment>
<dbReference type="RefSeq" id="XP_017998901.1">
    <property type="nucleotide sequence ID" value="XM_018144631.1"/>
</dbReference>
<dbReference type="GeneID" id="28736511"/>
<reference evidence="1 2" key="1">
    <citation type="submission" date="2015-06" db="EMBL/GenBank/DDBJ databases">
        <title>Draft genome of the ant-associated black yeast Phialophora attae CBS 131958.</title>
        <authorList>
            <person name="Moreno L.F."/>
            <person name="Stielow B.J."/>
            <person name="de Hoog S."/>
            <person name="Vicente V.A."/>
            <person name="Weiss V.A."/>
            <person name="de Vries M."/>
            <person name="Cruz L.M."/>
            <person name="Souza E.M."/>
        </authorList>
    </citation>
    <scope>NUCLEOTIDE SEQUENCE [LARGE SCALE GENOMIC DNA]</scope>
    <source>
        <strain evidence="1 2">CBS 131958</strain>
    </source>
</reference>
<accession>A0A0N0NL99</accession>
<name>A0A0N0NL99_9EURO</name>
<gene>
    <name evidence="1" type="ORF">AB675_4490</name>
</gene>
<dbReference type="AlphaFoldDB" id="A0A0N0NL99"/>
<dbReference type="Proteomes" id="UP000038010">
    <property type="component" value="Unassembled WGS sequence"/>
</dbReference>
<sequence length="280" mass="30416">MAGPEPVRTFGVGDIVIAKTLDPETGVIVDRAATILELLGATEFDVLIPYENYRVKCYYLHSEGWISMSRRLPGNALEAAPYPKGSRVAISLHWSSTVGEVIDVKIVDGVIKYDIEIDLGDPTIFTCSALRLQADIPATMATTKNGPPRSRPESPTYKVGDLALARIYNTSIAALGDQSVLVSITALVAAPEPSKLEYDVTIVGPGPPWGDFRLSSEQLTPLKYQLGQKVRSLCPRAAAEFGQIVSVRKEGKEVLYDIQFIVKRMSADELEPLPAANEAD</sequence>
<protein>
    <submittedName>
        <fullName evidence="1">Uncharacterized protein</fullName>
    </submittedName>
</protein>
<evidence type="ECO:0000313" key="2">
    <source>
        <dbReference type="Proteomes" id="UP000038010"/>
    </source>
</evidence>
<organism evidence="1 2">
    <name type="scientific">Cyphellophora attinorum</name>
    <dbReference type="NCBI Taxonomy" id="1664694"/>
    <lineage>
        <taxon>Eukaryota</taxon>
        <taxon>Fungi</taxon>
        <taxon>Dikarya</taxon>
        <taxon>Ascomycota</taxon>
        <taxon>Pezizomycotina</taxon>
        <taxon>Eurotiomycetes</taxon>
        <taxon>Chaetothyriomycetidae</taxon>
        <taxon>Chaetothyriales</taxon>
        <taxon>Cyphellophoraceae</taxon>
        <taxon>Cyphellophora</taxon>
    </lineage>
</organism>
<proteinExistence type="predicted"/>
<dbReference type="VEuPathDB" id="FungiDB:AB675_4490"/>
<evidence type="ECO:0000313" key="1">
    <source>
        <dbReference type="EMBL" id="KPI38938.1"/>
    </source>
</evidence>
<dbReference type="EMBL" id="LFJN01000016">
    <property type="protein sequence ID" value="KPI38938.1"/>
    <property type="molecule type" value="Genomic_DNA"/>
</dbReference>